<reference evidence="5" key="3">
    <citation type="journal article" date="2019" name="Int. J. Syst. Evol. Microbiol.">
        <title>The Global Catalogue of Microorganisms (GCM) 10K type strain sequencing project: providing services to taxonomists for standard genome sequencing and annotation.</title>
        <authorList>
            <consortium name="The Broad Institute Genomics Platform"/>
            <consortium name="The Broad Institute Genome Sequencing Center for Infectious Disease"/>
            <person name="Wu L."/>
            <person name="Ma J."/>
        </authorList>
    </citation>
    <scope>NUCLEOTIDE SEQUENCE [LARGE SCALE GENOMIC DNA]</scope>
    <source>
        <strain evidence="5">JCM 10664</strain>
    </source>
</reference>
<evidence type="ECO:0000313" key="2">
    <source>
        <dbReference type="EMBL" id="GAA0504726.1"/>
    </source>
</evidence>
<comment type="caution">
    <text evidence="3">The sequence shown here is derived from an EMBL/GenBank/DDBJ whole genome shotgun (WGS) entry which is preliminary data.</text>
</comment>
<evidence type="ECO:0000313" key="5">
    <source>
        <dbReference type="Proteomes" id="UP001500220"/>
    </source>
</evidence>
<feature type="compositionally biased region" description="Pro residues" evidence="1">
    <location>
        <begin position="190"/>
        <end position="199"/>
    </location>
</feature>
<evidence type="ECO:0000313" key="3">
    <source>
        <dbReference type="EMBL" id="GGI93817.1"/>
    </source>
</evidence>
<reference evidence="3" key="4">
    <citation type="submission" date="2020-09" db="EMBL/GenBank/DDBJ databases">
        <authorList>
            <person name="Sun Q."/>
            <person name="Zhou Y."/>
        </authorList>
    </citation>
    <scope>NUCLEOTIDE SEQUENCE</scope>
    <source>
        <strain evidence="3">CGMCC 4.7206</strain>
    </source>
</reference>
<sequence length="220" mass="24096">MPAKISKKITPTWVIAHGHQLVAQRAHVGGAVRGTGVPEDFGADIGAAERMVREWQERAAEKAEKFGRMQQRIEQISVTESSRDGAIQVTISSAGILQGLELSDKAGNRPMATLANEIMRVVQAAQSRIPELMQRAVADTVGLDDPAAQHVVGQARRYFPEPPEDEAEPQRRAAGVQEMGLDTEDDYEPPQRPTPPQRPAPHRGPDDFDDDDFSSGSFLR</sequence>
<dbReference type="InterPro" id="IPR036894">
    <property type="entry name" value="YbaB-like_sf"/>
</dbReference>
<dbReference type="EMBL" id="BMMT01000011">
    <property type="protein sequence ID" value="GGI93817.1"/>
    <property type="molecule type" value="Genomic_DNA"/>
</dbReference>
<dbReference type="SUPFAM" id="SSF82607">
    <property type="entry name" value="YbaB-like"/>
    <property type="match status" value="1"/>
</dbReference>
<dbReference type="Pfam" id="PF02575">
    <property type="entry name" value="YbaB_DNA_bd"/>
    <property type="match status" value="1"/>
</dbReference>
<keyword evidence="5" id="KW-1185">Reference proteome</keyword>
<evidence type="ECO:0008006" key="6">
    <source>
        <dbReference type="Google" id="ProtNLM"/>
    </source>
</evidence>
<reference evidence="3 4" key="2">
    <citation type="journal article" date="2014" name="Int. J. Syst. Evol. Microbiol.">
        <title>Complete genome sequence of Corynebacterium casei LMG S-19264T (=DSM 44701T), isolated from a smear-ripened cheese.</title>
        <authorList>
            <consortium name="US DOE Joint Genome Institute (JGI-PGF)"/>
            <person name="Walter F."/>
            <person name="Albersmeier A."/>
            <person name="Kalinowski J."/>
            <person name="Ruckert C."/>
        </authorList>
    </citation>
    <scope>NUCLEOTIDE SEQUENCE [LARGE SCALE GENOMIC DNA]</scope>
    <source>
        <strain evidence="3 4">CGMCC 4.7206</strain>
    </source>
</reference>
<gene>
    <name evidence="2" type="ORF">GCM10009545_03140</name>
    <name evidence="3" type="ORF">GCM10011581_33710</name>
</gene>
<dbReference type="Proteomes" id="UP000597989">
    <property type="component" value="Unassembled WGS sequence"/>
</dbReference>
<dbReference type="EMBL" id="BAAAHC010000003">
    <property type="protein sequence ID" value="GAA0504726.1"/>
    <property type="molecule type" value="Genomic_DNA"/>
</dbReference>
<evidence type="ECO:0000313" key="4">
    <source>
        <dbReference type="Proteomes" id="UP000597989"/>
    </source>
</evidence>
<feature type="region of interest" description="Disordered" evidence="1">
    <location>
        <begin position="160"/>
        <end position="220"/>
    </location>
</feature>
<dbReference type="AlphaFoldDB" id="A0A917JZI5"/>
<proteinExistence type="predicted"/>
<dbReference type="Gene3D" id="3.30.1310.10">
    <property type="entry name" value="Nucleoid-associated protein YbaB-like domain"/>
    <property type="match status" value="1"/>
</dbReference>
<organism evidence="3 4">
    <name type="scientific">Saccharopolyspora thermophila</name>
    <dbReference type="NCBI Taxonomy" id="89367"/>
    <lineage>
        <taxon>Bacteria</taxon>
        <taxon>Bacillati</taxon>
        <taxon>Actinomycetota</taxon>
        <taxon>Actinomycetes</taxon>
        <taxon>Pseudonocardiales</taxon>
        <taxon>Pseudonocardiaceae</taxon>
        <taxon>Saccharopolyspora</taxon>
    </lineage>
</organism>
<evidence type="ECO:0000256" key="1">
    <source>
        <dbReference type="SAM" id="MobiDB-lite"/>
    </source>
</evidence>
<protein>
    <recommendedName>
        <fullName evidence="6">YbaB/EbfC DNA-binding family protein</fullName>
    </recommendedName>
</protein>
<dbReference type="GO" id="GO:0003677">
    <property type="term" value="F:DNA binding"/>
    <property type="evidence" value="ECO:0007669"/>
    <property type="project" value="InterPro"/>
</dbReference>
<reference evidence="2" key="1">
    <citation type="journal article" date="2014" name="Int. J. Syst. Evol. Microbiol.">
        <title>Complete genome of a new Firmicutes species belonging to the dominant human colonic microbiota ('Ruminococcus bicirculans') reveals two chromosomes and a selective capacity to utilize plant glucans.</title>
        <authorList>
            <consortium name="NISC Comparative Sequencing Program"/>
            <person name="Wegmann U."/>
            <person name="Louis P."/>
            <person name="Goesmann A."/>
            <person name="Henrissat B."/>
            <person name="Duncan S.H."/>
            <person name="Flint H.J."/>
        </authorList>
    </citation>
    <scope>NUCLEOTIDE SEQUENCE</scope>
    <source>
        <strain evidence="2">JCM 10664</strain>
    </source>
</reference>
<accession>A0A917JZI5</accession>
<dbReference type="Proteomes" id="UP001500220">
    <property type="component" value="Unassembled WGS sequence"/>
</dbReference>
<dbReference type="InterPro" id="IPR004401">
    <property type="entry name" value="YbaB/EbfC"/>
</dbReference>
<name>A0A917JZI5_9PSEU</name>
<reference evidence="2" key="5">
    <citation type="submission" date="2023-12" db="EMBL/GenBank/DDBJ databases">
        <authorList>
            <person name="Sun Q."/>
            <person name="Inoue M."/>
        </authorList>
    </citation>
    <scope>NUCLEOTIDE SEQUENCE</scope>
    <source>
        <strain evidence="2">JCM 10664</strain>
    </source>
</reference>